<evidence type="ECO:0000256" key="7">
    <source>
        <dbReference type="SAM" id="Phobius"/>
    </source>
</evidence>
<dbReference type="SMR" id="V5TSQ3"/>
<comment type="similarity">
    <text evidence="2">Belongs to the polysaccharide synthase family.</text>
</comment>
<geneLocation type="plasmid" evidence="8 9">
    <name>pHH406</name>
</geneLocation>
<keyword evidence="9" id="KW-1185">Reference proteome</keyword>
<feature type="transmembrane region" description="Helical" evidence="7">
    <location>
        <begin position="178"/>
        <end position="201"/>
    </location>
</feature>
<dbReference type="AlphaFoldDB" id="V5TSQ3"/>
<dbReference type="EMBL" id="CP006887">
    <property type="protein sequence ID" value="AHB68153.1"/>
    <property type="molecule type" value="Genomic_DNA"/>
</dbReference>
<evidence type="ECO:0000256" key="4">
    <source>
        <dbReference type="ARBA" id="ARBA00022692"/>
    </source>
</evidence>
<feature type="transmembrane region" description="Helical" evidence="7">
    <location>
        <begin position="313"/>
        <end position="338"/>
    </location>
</feature>
<keyword evidence="5 7" id="KW-1133">Transmembrane helix</keyword>
<organism evidence="8 9">
    <name type="scientific">Haloarcula hispanica N601</name>
    <dbReference type="NCBI Taxonomy" id="1417673"/>
    <lineage>
        <taxon>Archaea</taxon>
        <taxon>Methanobacteriati</taxon>
        <taxon>Methanobacteriota</taxon>
        <taxon>Stenosarchaea group</taxon>
        <taxon>Halobacteria</taxon>
        <taxon>Halobacteriales</taxon>
        <taxon>Haloarculaceae</taxon>
        <taxon>Haloarcula</taxon>
    </lineage>
</organism>
<feature type="transmembrane region" description="Helical" evidence="7">
    <location>
        <begin position="344"/>
        <end position="364"/>
    </location>
</feature>
<feature type="transmembrane region" description="Helical" evidence="7">
    <location>
        <begin position="99"/>
        <end position="125"/>
    </location>
</feature>
<dbReference type="InterPro" id="IPR050833">
    <property type="entry name" value="Poly_Biosynth_Transport"/>
</dbReference>
<evidence type="ECO:0000313" key="8">
    <source>
        <dbReference type="EMBL" id="AHB68153.1"/>
    </source>
</evidence>
<feature type="transmembrane region" description="Helical" evidence="7">
    <location>
        <begin position="376"/>
        <end position="393"/>
    </location>
</feature>
<evidence type="ECO:0000256" key="2">
    <source>
        <dbReference type="ARBA" id="ARBA00007430"/>
    </source>
</evidence>
<dbReference type="Proteomes" id="UP000018572">
    <property type="component" value="Plasmid pHH406"/>
</dbReference>
<dbReference type="Pfam" id="PF13440">
    <property type="entry name" value="Polysacc_synt_3"/>
    <property type="match status" value="1"/>
</dbReference>
<dbReference type="KEGG" id="hhn:HISP_18955"/>
<accession>V5TSQ3</accession>
<evidence type="ECO:0000256" key="1">
    <source>
        <dbReference type="ARBA" id="ARBA00004651"/>
    </source>
</evidence>
<feature type="transmembrane region" description="Helical" evidence="7">
    <location>
        <begin position="462"/>
        <end position="485"/>
    </location>
</feature>
<feature type="transmembrane region" description="Helical" evidence="7">
    <location>
        <begin position="137"/>
        <end position="158"/>
    </location>
</feature>
<keyword evidence="3" id="KW-1003">Cell membrane</keyword>
<dbReference type="CDD" id="cd13127">
    <property type="entry name" value="MATE_tuaB_like"/>
    <property type="match status" value="1"/>
</dbReference>
<dbReference type="PANTHER" id="PTHR30250:SF10">
    <property type="entry name" value="LIPOPOLYSACCHARIDE BIOSYNTHESIS PROTEIN WZXC"/>
    <property type="match status" value="1"/>
</dbReference>
<dbReference type="HOGENOM" id="CLU_026911_3_1_2"/>
<dbReference type="GeneID" id="23802990"/>
<dbReference type="PANTHER" id="PTHR30250">
    <property type="entry name" value="PST FAMILY PREDICTED COLANIC ACID TRANSPORTER"/>
    <property type="match status" value="1"/>
</dbReference>
<keyword evidence="6 7" id="KW-0472">Membrane</keyword>
<evidence type="ECO:0000256" key="5">
    <source>
        <dbReference type="ARBA" id="ARBA00022989"/>
    </source>
</evidence>
<proteinExistence type="inferred from homology"/>
<sequence>MTRILNWLRSLASRIKTILTPEGGLLEQSVTGGIWLTALNISGRIFQILTLVVLARLLDPRAFGIVGLASLVIVGLRRVSKLGLDDALIYNKDENVDRYLNTVLVMKGVRGLVIGGLVFVAAPLIGQFFSEPALISIVRAMAIGSVVMGFQNPAIVYFKKDLNFHKEFAYEVGAEAVYFIVAFAYALVNPTVWALAFAYIARNVARFGLSYLLHEYRPWPSFDTDLAREMIDYGKWITGSSILNYISNEGDDIFVGWLLGSATLGFYQFAYRLSNAPATEVTHVISRVTFPAYSKIQDDMEALRAGFYRTIRLSTFLVAPMAVGIAVVAEPFVLAFLGEQWLPMVLPMQILAIYGLIRGYIASFGSVWRATGNQDYLVKLQALTIGLIAIPIYPAATEFGIAGVAATVVGVYVFIMMPLDMYLAAAAVEGSLQRLAIEFAYPLPGAAAMAAVVLWVQEMISVIPIVEFAVLVVVGAATYAVSVLLMEAGSEWGIINELRSLVRTI</sequence>
<evidence type="ECO:0000256" key="6">
    <source>
        <dbReference type="ARBA" id="ARBA00023136"/>
    </source>
</evidence>
<gene>
    <name evidence="8" type="ORF">HISP_18955</name>
</gene>
<protein>
    <submittedName>
        <fullName evidence="8">Transporter</fullName>
    </submittedName>
</protein>
<feature type="transmembrane region" description="Helical" evidence="7">
    <location>
        <begin position="399"/>
        <end position="423"/>
    </location>
</feature>
<feature type="transmembrane region" description="Helical" evidence="7">
    <location>
        <begin position="435"/>
        <end position="456"/>
    </location>
</feature>
<name>V5TSQ3_HALHI</name>
<reference evidence="8 9" key="1">
    <citation type="journal article" date="2014" name="Genome Announc.">
        <title>Complete Genome Sequence of the Extremely Halophilic Archaeon Haloarcula hispanica Strain N601.</title>
        <authorList>
            <person name="Ding J.Y."/>
            <person name="Chiang P.W."/>
            <person name="Hong M.J."/>
            <person name="Dyall-Smith M."/>
            <person name="Tang S.L."/>
        </authorList>
    </citation>
    <scope>NUCLEOTIDE SEQUENCE [LARGE SCALE GENOMIC DNA]</scope>
    <source>
        <strain evidence="8 9">N601</strain>
    </source>
</reference>
<evidence type="ECO:0000256" key="3">
    <source>
        <dbReference type="ARBA" id="ARBA00022475"/>
    </source>
</evidence>
<dbReference type="GO" id="GO:0005886">
    <property type="term" value="C:plasma membrane"/>
    <property type="evidence" value="ECO:0007669"/>
    <property type="project" value="UniProtKB-SubCell"/>
</dbReference>
<keyword evidence="4 7" id="KW-0812">Transmembrane</keyword>
<evidence type="ECO:0000313" key="9">
    <source>
        <dbReference type="Proteomes" id="UP000018572"/>
    </source>
</evidence>
<dbReference type="RefSeq" id="WP_023842997.1">
    <property type="nucleotide sequence ID" value="NC_023012.1"/>
</dbReference>
<keyword evidence="8" id="KW-0614">Plasmid</keyword>
<comment type="subcellular location">
    <subcellularLocation>
        <location evidence="1">Cell membrane</location>
        <topology evidence="1">Multi-pass membrane protein</topology>
    </subcellularLocation>
</comment>